<dbReference type="RefSeq" id="WP_184837284.1">
    <property type="nucleotide sequence ID" value="NZ_JACHMN010000002.1"/>
</dbReference>
<dbReference type="Proteomes" id="UP000587527">
    <property type="component" value="Unassembled WGS sequence"/>
</dbReference>
<feature type="transmembrane region" description="Helical" evidence="1">
    <location>
        <begin position="217"/>
        <end position="237"/>
    </location>
</feature>
<keyword evidence="2" id="KW-0732">Signal</keyword>
<feature type="chain" id="PRO_5038734860" evidence="2">
    <location>
        <begin position="25"/>
        <end position="356"/>
    </location>
</feature>
<feature type="transmembrane region" description="Helical" evidence="1">
    <location>
        <begin position="284"/>
        <end position="306"/>
    </location>
</feature>
<proteinExistence type="predicted"/>
<keyword evidence="1" id="KW-0812">Transmembrane</keyword>
<evidence type="ECO:0000256" key="1">
    <source>
        <dbReference type="SAM" id="Phobius"/>
    </source>
</evidence>
<name>A0A841BRV1_9ACTN</name>
<evidence type="ECO:0000313" key="3">
    <source>
        <dbReference type="EMBL" id="MBB5870128.1"/>
    </source>
</evidence>
<keyword evidence="1" id="KW-1133">Transmembrane helix</keyword>
<organism evidence="3 4">
    <name type="scientific">Allocatelliglobosispora scoriae</name>
    <dbReference type="NCBI Taxonomy" id="643052"/>
    <lineage>
        <taxon>Bacteria</taxon>
        <taxon>Bacillati</taxon>
        <taxon>Actinomycetota</taxon>
        <taxon>Actinomycetes</taxon>
        <taxon>Micromonosporales</taxon>
        <taxon>Micromonosporaceae</taxon>
        <taxon>Allocatelliglobosispora</taxon>
    </lineage>
</organism>
<feature type="transmembrane region" description="Helical" evidence="1">
    <location>
        <begin position="259"/>
        <end position="277"/>
    </location>
</feature>
<dbReference type="AlphaFoldDB" id="A0A841BRV1"/>
<reference evidence="3 4" key="1">
    <citation type="submission" date="2020-08" db="EMBL/GenBank/DDBJ databases">
        <title>Sequencing the genomes of 1000 actinobacteria strains.</title>
        <authorList>
            <person name="Klenk H.-P."/>
        </authorList>
    </citation>
    <scope>NUCLEOTIDE SEQUENCE [LARGE SCALE GENOMIC DNA]</scope>
    <source>
        <strain evidence="3 4">DSM 45362</strain>
    </source>
</reference>
<comment type="caution">
    <text evidence="3">The sequence shown here is derived from an EMBL/GenBank/DDBJ whole genome shotgun (WGS) entry which is preliminary data.</text>
</comment>
<evidence type="ECO:0000313" key="4">
    <source>
        <dbReference type="Proteomes" id="UP000587527"/>
    </source>
</evidence>
<keyword evidence="1" id="KW-0472">Membrane</keyword>
<protein>
    <submittedName>
        <fullName evidence="3">Uncharacterized membrane protein YhaH (DUF805 family)</fullName>
    </submittedName>
</protein>
<gene>
    <name evidence="3" type="ORF">F4553_003507</name>
</gene>
<keyword evidence="4" id="KW-1185">Reference proteome</keyword>
<dbReference type="EMBL" id="JACHMN010000002">
    <property type="protein sequence ID" value="MBB5870128.1"/>
    <property type="molecule type" value="Genomic_DNA"/>
</dbReference>
<feature type="transmembrane region" description="Helical" evidence="1">
    <location>
        <begin position="192"/>
        <end position="210"/>
    </location>
</feature>
<feature type="transmembrane region" description="Helical" evidence="1">
    <location>
        <begin position="318"/>
        <end position="341"/>
    </location>
</feature>
<feature type="signal peptide" evidence="2">
    <location>
        <begin position="1"/>
        <end position="24"/>
    </location>
</feature>
<evidence type="ECO:0000256" key="2">
    <source>
        <dbReference type="SAM" id="SignalP"/>
    </source>
</evidence>
<accession>A0A841BRV1</accession>
<sequence length="356" mass="36937">MRSTPLARLLAVLASAGIALGAAATPAAAHGADAPDATNYRTTMTSMSPVTPGLEVKVIEAGARLQLTSTLPAKVEVLGYEGEPYLEVRPDGVYENVNSPAVYINANLTGGVEPPANANPTSPPQWRKLSDDRVARWHDRRTHWASFTPPPAVAADPTEPHLISEWTVPLRIELATIEVKGTLAWAPPPSPVLWWALCAVVALILVPLGLVRRRVGVPAMGLILIVGGVSALAYIGARELDAGNNTFGAMVAGIWATELWPAVAGLAAIAAGIFALTRRPAAEFALALAGAGLAMFGGIVNAAVYFRSVAPVPWTDTTARLVVTAAIGIGAGIAGAASLTLRRQRPAAAEKEEASA</sequence>